<feature type="transmembrane region" description="Helical" evidence="7">
    <location>
        <begin position="49"/>
        <end position="70"/>
    </location>
</feature>
<dbReference type="GO" id="GO:0006914">
    <property type="term" value="P:autophagy"/>
    <property type="evidence" value="ECO:0007669"/>
    <property type="project" value="UniProtKB-KW"/>
</dbReference>
<dbReference type="PANTHER" id="PTHR23519:SF1">
    <property type="entry name" value="AUTOPHAGY-RELATED PROTEIN 22"/>
    <property type="match status" value="1"/>
</dbReference>
<dbReference type="InterPro" id="IPR036259">
    <property type="entry name" value="MFS_trans_sf"/>
</dbReference>
<evidence type="ECO:0000256" key="7">
    <source>
        <dbReference type="RuleBase" id="RU363073"/>
    </source>
</evidence>
<dbReference type="GO" id="GO:0006865">
    <property type="term" value="P:amino acid transport"/>
    <property type="evidence" value="ECO:0007669"/>
    <property type="project" value="UniProtKB-KW"/>
</dbReference>
<evidence type="ECO:0000256" key="4">
    <source>
        <dbReference type="ARBA" id="ARBA00022692"/>
    </source>
</evidence>
<dbReference type="Pfam" id="PF11700">
    <property type="entry name" value="ATG22"/>
    <property type="match status" value="1"/>
</dbReference>
<evidence type="ECO:0000313" key="9">
    <source>
        <dbReference type="Proteomes" id="UP000807716"/>
    </source>
</evidence>
<name>A0A9P6UAE2_9FUNG</name>
<dbReference type="OrthoDB" id="42657at2759"/>
<comment type="subcellular location">
    <subcellularLocation>
        <location evidence="1">Endomembrane system</location>
        <topology evidence="1">Multi-pass membrane protein</topology>
    </subcellularLocation>
    <subcellularLocation>
        <location evidence="7">Vacuole membrane</location>
        <topology evidence="7">Multi-pass membrane protein</topology>
    </subcellularLocation>
</comment>
<proteinExistence type="inferred from homology"/>
<evidence type="ECO:0000256" key="6">
    <source>
        <dbReference type="ARBA" id="ARBA00023136"/>
    </source>
</evidence>
<dbReference type="SUPFAM" id="SSF103473">
    <property type="entry name" value="MFS general substrate transporter"/>
    <property type="match status" value="2"/>
</dbReference>
<reference evidence="8" key="1">
    <citation type="journal article" date="2020" name="Fungal Divers.">
        <title>Resolving the Mortierellaceae phylogeny through synthesis of multi-gene phylogenetics and phylogenomics.</title>
        <authorList>
            <person name="Vandepol N."/>
            <person name="Liber J."/>
            <person name="Desiro A."/>
            <person name="Na H."/>
            <person name="Kennedy M."/>
            <person name="Barry K."/>
            <person name="Grigoriev I.V."/>
            <person name="Miller A.N."/>
            <person name="O'Donnell K."/>
            <person name="Stajich J.E."/>
            <person name="Bonito G."/>
        </authorList>
    </citation>
    <scope>NUCLEOTIDE SEQUENCE</scope>
    <source>
        <strain evidence="8">BC1065</strain>
    </source>
</reference>
<evidence type="ECO:0000256" key="1">
    <source>
        <dbReference type="ARBA" id="ARBA00004127"/>
    </source>
</evidence>
<keyword evidence="3 7" id="KW-0813">Transport</keyword>
<dbReference type="AlphaFoldDB" id="A0A9P6UAE2"/>
<feature type="transmembrane region" description="Helical" evidence="7">
    <location>
        <begin position="391"/>
        <end position="411"/>
    </location>
</feature>
<feature type="transmembrane region" description="Helical" evidence="7">
    <location>
        <begin position="264"/>
        <end position="284"/>
    </location>
</feature>
<accession>A0A9P6UAE2</accession>
<keyword evidence="4 7" id="KW-0812">Transmembrane</keyword>
<dbReference type="InterPro" id="IPR024671">
    <property type="entry name" value="Atg22-like"/>
</dbReference>
<evidence type="ECO:0000256" key="5">
    <source>
        <dbReference type="ARBA" id="ARBA00022989"/>
    </source>
</evidence>
<dbReference type="PANTHER" id="PTHR23519">
    <property type="entry name" value="AUTOPHAGY-RELATED PROTEIN 22"/>
    <property type="match status" value="1"/>
</dbReference>
<keyword evidence="7" id="KW-0926">Vacuole</keyword>
<comment type="function">
    <text evidence="7">Vacuolar effluxer which mediate the efflux of amino acids resulting from autophagic degradation. The release of autophagic amino acids allows the maintenance of protein synthesis and viability during nitrogen starvation.</text>
</comment>
<dbReference type="EMBL" id="JAAAJB010000093">
    <property type="protein sequence ID" value="KAG0266438.1"/>
    <property type="molecule type" value="Genomic_DNA"/>
</dbReference>
<feature type="transmembrane region" description="Helical" evidence="7">
    <location>
        <begin position="172"/>
        <end position="193"/>
    </location>
</feature>
<dbReference type="GO" id="GO:0005774">
    <property type="term" value="C:vacuolar membrane"/>
    <property type="evidence" value="ECO:0007669"/>
    <property type="project" value="UniProtKB-SubCell"/>
</dbReference>
<feature type="transmembrane region" description="Helical" evidence="7">
    <location>
        <begin position="239"/>
        <end position="258"/>
    </location>
</feature>
<feature type="transmembrane region" description="Helical" evidence="7">
    <location>
        <begin position="147"/>
        <end position="166"/>
    </location>
</feature>
<dbReference type="Gene3D" id="1.20.1250.20">
    <property type="entry name" value="MFS general substrate transporter like domains"/>
    <property type="match status" value="1"/>
</dbReference>
<dbReference type="Proteomes" id="UP000807716">
    <property type="component" value="Unassembled WGS sequence"/>
</dbReference>
<feature type="transmembrane region" description="Helical" evidence="7">
    <location>
        <begin position="423"/>
        <end position="445"/>
    </location>
</feature>
<dbReference type="InterPro" id="IPR050495">
    <property type="entry name" value="ATG22/LtaA_families"/>
</dbReference>
<keyword evidence="7" id="KW-0029">Amino-acid transport</keyword>
<keyword evidence="6 7" id="KW-0472">Membrane</keyword>
<protein>
    <recommendedName>
        <fullName evidence="7">Autophagy-related protein</fullName>
    </recommendedName>
</protein>
<dbReference type="GO" id="GO:0012505">
    <property type="term" value="C:endomembrane system"/>
    <property type="evidence" value="ECO:0007669"/>
    <property type="project" value="UniProtKB-SubCell"/>
</dbReference>
<keyword evidence="7" id="KW-0072">Autophagy</keyword>
<organism evidence="8 9">
    <name type="scientific">Actinomortierella ambigua</name>
    <dbReference type="NCBI Taxonomy" id="1343610"/>
    <lineage>
        <taxon>Eukaryota</taxon>
        <taxon>Fungi</taxon>
        <taxon>Fungi incertae sedis</taxon>
        <taxon>Mucoromycota</taxon>
        <taxon>Mortierellomycotina</taxon>
        <taxon>Mortierellomycetes</taxon>
        <taxon>Mortierellales</taxon>
        <taxon>Mortierellaceae</taxon>
        <taxon>Actinomortierella</taxon>
    </lineage>
</organism>
<feature type="transmembrane region" description="Helical" evidence="7">
    <location>
        <begin position="323"/>
        <end position="346"/>
    </location>
</feature>
<keyword evidence="5 7" id="KW-1133">Transmembrane helix</keyword>
<feature type="transmembrane region" description="Helical" evidence="7">
    <location>
        <begin position="457"/>
        <end position="480"/>
    </location>
</feature>
<comment type="similarity">
    <text evidence="2 7">Belongs to the ATG22 family.</text>
</comment>
<comment type="caution">
    <text evidence="8">The sequence shown here is derived from an EMBL/GenBank/DDBJ whole genome shotgun (WGS) entry which is preliminary data.</text>
</comment>
<evidence type="ECO:0000256" key="2">
    <source>
        <dbReference type="ARBA" id="ARBA00006978"/>
    </source>
</evidence>
<sequence>MTSAEESATSRKRAPWTQRVKAKLFEDDEEEMERLQPHISQRLTRKSEIWGYLLFGFGYFGWANSTSSIFQPLLIQGLALGASKLSSDHSIPCPKDSTEKCVVPFGWIWVDPTSYALLINVVGVVCSIFVSLGTSAWADHGRHAKKLMLLFCFLLASLTCFMFVGALRADLWWISGLLMVLGLVANACCMVYFEAHIPILARHHPKTVRALVEYGETSREYLLAKTEMAVFFSGHASQVGYLGGFVLTLIAAVILLTVSASVLTLGYCMVLATGFVLVFAVAYWRLSYQREFPPFPPGTIVPLFGYQRIVKTIRQARTLKTMFFYLACWFFLGDGLSAATSMAILIAQSQLNASNDSLIIAALIQYVTAGAGITFWIYVQNNRGVKPKTVVVANAFLFGLIPLYCLLGLIESSPIGLKSVTELYVLALFFGFFIGAIYSSNRVVFSQLIPLGHENELYALFEMASTTSSWMGPLICAAIIERASARHTWIFLATQFFIPGIMLCFLNMEKGIQEARDFYDREHQGENAALEKNGDGGSMEQVDSVKDFVMKAEGKEVV</sequence>
<feature type="transmembrane region" description="Helical" evidence="7">
    <location>
        <begin position="486"/>
        <end position="506"/>
    </location>
</feature>
<gene>
    <name evidence="8" type="primary">ATG22_5</name>
    <name evidence="8" type="ORF">DFQ27_009740</name>
</gene>
<evidence type="ECO:0000256" key="3">
    <source>
        <dbReference type="ARBA" id="ARBA00022448"/>
    </source>
</evidence>
<feature type="transmembrane region" description="Helical" evidence="7">
    <location>
        <begin position="358"/>
        <end position="379"/>
    </location>
</feature>
<evidence type="ECO:0000313" key="8">
    <source>
        <dbReference type="EMBL" id="KAG0266438.1"/>
    </source>
</evidence>
<keyword evidence="9" id="KW-1185">Reference proteome</keyword>
<feature type="transmembrane region" description="Helical" evidence="7">
    <location>
        <begin position="115"/>
        <end position="135"/>
    </location>
</feature>